<dbReference type="InterPro" id="IPR035979">
    <property type="entry name" value="RBD_domain_sf"/>
</dbReference>
<dbReference type="CDD" id="cd00590">
    <property type="entry name" value="RRM_SF"/>
    <property type="match status" value="1"/>
</dbReference>
<protein>
    <recommendedName>
        <fullName evidence="2">RRM domain-containing protein</fullName>
    </recommendedName>
</protein>
<organism evidence="3 4">
    <name type="scientific">Thamnocephalis sphaerospora</name>
    <dbReference type="NCBI Taxonomy" id="78915"/>
    <lineage>
        <taxon>Eukaryota</taxon>
        <taxon>Fungi</taxon>
        <taxon>Fungi incertae sedis</taxon>
        <taxon>Zoopagomycota</taxon>
        <taxon>Zoopagomycotina</taxon>
        <taxon>Zoopagomycetes</taxon>
        <taxon>Zoopagales</taxon>
        <taxon>Sigmoideomycetaceae</taxon>
        <taxon>Thamnocephalis</taxon>
    </lineage>
</organism>
<feature type="domain" description="RRM" evidence="2">
    <location>
        <begin position="31"/>
        <end position="108"/>
    </location>
</feature>
<keyword evidence="1" id="KW-0694">RNA-binding</keyword>
<dbReference type="GO" id="GO:0003723">
    <property type="term" value="F:RNA binding"/>
    <property type="evidence" value="ECO:0007669"/>
    <property type="project" value="UniProtKB-UniRule"/>
</dbReference>
<evidence type="ECO:0000313" key="3">
    <source>
        <dbReference type="EMBL" id="RKP05839.1"/>
    </source>
</evidence>
<dbReference type="PROSITE" id="PS50102">
    <property type="entry name" value="RRM"/>
    <property type="match status" value="1"/>
</dbReference>
<dbReference type="SUPFAM" id="SSF54928">
    <property type="entry name" value="RNA-binding domain, RBD"/>
    <property type="match status" value="1"/>
</dbReference>
<dbReference type="Proteomes" id="UP000271241">
    <property type="component" value="Unassembled WGS sequence"/>
</dbReference>
<dbReference type="Pfam" id="PF00076">
    <property type="entry name" value="RRM_1"/>
    <property type="match status" value="1"/>
</dbReference>
<accession>A0A4V1IW01</accession>
<reference evidence="4" key="1">
    <citation type="journal article" date="2018" name="Nat. Microbiol.">
        <title>Leveraging single-cell genomics to expand the fungal tree of life.</title>
        <authorList>
            <person name="Ahrendt S.R."/>
            <person name="Quandt C.A."/>
            <person name="Ciobanu D."/>
            <person name="Clum A."/>
            <person name="Salamov A."/>
            <person name="Andreopoulos B."/>
            <person name="Cheng J.F."/>
            <person name="Woyke T."/>
            <person name="Pelin A."/>
            <person name="Henrissat B."/>
            <person name="Reynolds N.K."/>
            <person name="Benny G.L."/>
            <person name="Smith M.E."/>
            <person name="James T.Y."/>
            <person name="Grigoriev I.V."/>
        </authorList>
    </citation>
    <scope>NUCLEOTIDE SEQUENCE [LARGE SCALE GENOMIC DNA]</scope>
    <source>
        <strain evidence="4">RSA 1356</strain>
    </source>
</reference>
<evidence type="ECO:0000256" key="1">
    <source>
        <dbReference type="PROSITE-ProRule" id="PRU00176"/>
    </source>
</evidence>
<dbReference type="OrthoDB" id="439808at2759"/>
<dbReference type="SMART" id="SM00360">
    <property type="entry name" value="RRM"/>
    <property type="match status" value="1"/>
</dbReference>
<name>A0A4V1IW01_9FUNG</name>
<dbReference type="InterPro" id="IPR012677">
    <property type="entry name" value="Nucleotide-bd_a/b_plait_sf"/>
</dbReference>
<dbReference type="InterPro" id="IPR000504">
    <property type="entry name" value="RRM_dom"/>
</dbReference>
<evidence type="ECO:0000259" key="2">
    <source>
        <dbReference type="PROSITE" id="PS50102"/>
    </source>
</evidence>
<dbReference type="EMBL" id="KZ993018">
    <property type="protein sequence ID" value="RKP05839.1"/>
    <property type="molecule type" value="Genomic_DNA"/>
</dbReference>
<keyword evidence="4" id="KW-1185">Reference proteome</keyword>
<evidence type="ECO:0000313" key="4">
    <source>
        <dbReference type="Proteomes" id="UP000271241"/>
    </source>
</evidence>
<dbReference type="AlphaFoldDB" id="A0A4V1IW01"/>
<proteinExistence type="predicted"/>
<dbReference type="Gene3D" id="3.30.70.330">
    <property type="match status" value="1"/>
</dbReference>
<gene>
    <name evidence="3" type="ORF">THASP1DRAFT_32327</name>
</gene>
<sequence length="108" mass="12337">MLLSPPLMQKQVVSMDRTYFDIGDVNKICKRTVVVKNLPESVTESCLYDEFAKHGTIERLTLIRNSDLLRVYAFIRYATAVPVEHAIRARNGTCMFSQMMQNRGALLP</sequence>